<comment type="caution">
    <text evidence="2">The sequence shown here is derived from an EMBL/GenBank/DDBJ whole genome shotgun (WGS) entry which is preliminary data.</text>
</comment>
<proteinExistence type="predicted"/>
<organism evidence="2 3">
    <name type="scientific">Exocentrus adspersus</name>
    <dbReference type="NCBI Taxonomy" id="1586481"/>
    <lineage>
        <taxon>Eukaryota</taxon>
        <taxon>Metazoa</taxon>
        <taxon>Ecdysozoa</taxon>
        <taxon>Arthropoda</taxon>
        <taxon>Hexapoda</taxon>
        <taxon>Insecta</taxon>
        <taxon>Pterygota</taxon>
        <taxon>Neoptera</taxon>
        <taxon>Endopterygota</taxon>
        <taxon>Coleoptera</taxon>
        <taxon>Polyphaga</taxon>
        <taxon>Cucujiformia</taxon>
        <taxon>Chrysomeloidea</taxon>
        <taxon>Cerambycidae</taxon>
        <taxon>Lamiinae</taxon>
        <taxon>Acanthocinini</taxon>
        <taxon>Exocentrus</taxon>
    </lineage>
</organism>
<gene>
    <name evidence="2" type="ORF">NQ315_014670</name>
</gene>
<sequence length="222" mass="24656">MAYCVTELMVFMVFKNKERSDESSSMVSKTPSSKFISKKGRSDIQYSTNSPSVGQDFLYSKYNEQDVQAEFLRVYTQLEVLRERNMRVGNRHLASKIIAMQDAARTHDNVQAENFETPVKSSSSLGIIADSSGDEVSPIKIKRQSVSFAAEPKANGDTTAAKETPKIEEECASSSTYPSTEKNETKGPGDNNGKYLMSGHARTHSIVINLDDKSRFTDEITV</sequence>
<feature type="region of interest" description="Disordered" evidence="1">
    <location>
        <begin position="148"/>
        <end position="196"/>
    </location>
</feature>
<reference evidence="2 3" key="1">
    <citation type="journal article" date="2023" name="Insect Mol. Biol.">
        <title>Genome sequencing provides insights into the evolution of gene families encoding plant cell wall-degrading enzymes in longhorned beetles.</title>
        <authorList>
            <person name="Shin N.R."/>
            <person name="Okamura Y."/>
            <person name="Kirsch R."/>
            <person name="Pauchet Y."/>
        </authorList>
    </citation>
    <scope>NUCLEOTIDE SEQUENCE [LARGE SCALE GENOMIC DNA]</scope>
    <source>
        <strain evidence="2">EAD_L_NR</strain>
    </source>
</reference>
<evidence type="ECO:0000313" key="2">
    <source>
        <dbReference type="EMBL" id="KAJ8916453.1"/>
    </source>
</evidence>
<name>A0AAV8VQA3_9CUCU</name>
<evidence type="ECO:0000256" key="1">
    <source>
        <dbReference type="SAM" id="MobiDB-lite"/>
    </source>
</evidence>
<feature type="compositionally biased region" description="Low complexity" evidence="1">
    <location>
        <begin position="23"/>
        <end position="33"/>
    </location>
</feature>
<dbReference type="AlphaFoldDB" id="A0AAV8VQA3"/>
<keyword evidence="3" id="KW-1185">Reference proteome</keyword>
<evidence type="ECO:0000313" key="3">
    <source>
        <dbReference type="Proteomes" id="UP001159042"/>
    </source>
</evidence>
<dbReference type="Proteomes" id="UP001159042">
    <property type="component" value="Unassembled WGS sequence"/>
</dbReference>
<protein>
    <submittedName>
        <fullName evidence="2">Uncharacterized protein</fullName>
    </submittedName>
</protein>
<accession>A0AAV8VQA3</accession>
<feature type="region of interest" description="Disordered" evidence="1">
    <location>
        <begin position="22"/>
        <end position="48"/>
    </location>
</feature>
<dbReference type="EMBL" id="JANEYG010000042">
    <property type="protein sequence ID" value="KAJ8916453.1"/>
    <property type="molecule type" value="Genomic_DNA"/>
</dbReference>